<accession>A0ABU3BP96</accession>
<keyword evidence="8" id="KW-0902">Two-component regulatory system</keyword>
<dbReference type="Pfam" id="PF02518">
    <property type="entry name" value="HATPase_c"/>
    <property type="match status" value="1"/>
</dbReference>
<reference evidence="12 13" key="1">
    <citation type="submission" date="2023-09" db="EMBL/GenBank/DDBJ databases">
        <authorList>
            <person name="Rey-Velasco X."/>
        </authorList>
    </citation>
    <scope>NUCLEOTIDE SEQUENCE [LARGE SCALE GENOMIC DNA]</scope>
    <source>
        <strain evidence="12 13">F394</strain>
    </source>
</reference>
<keyword evidence="4" id="KW-0808">Transferase</keyword>
<dbReference type="EC" id="2.7.13.3" evidence="2"/>
<keyword evidence="10" id="KW-0732">Signal</keyword>
<proteinExistence type="predicted"/>
<evidence type="ECO:0000259" key="11">
    <source>
        <dbReference type="SMART" id="SM00387"/>
    </source>
</evidence>
<dbReference type="Pfam" id="PF07730">
    <property type="entry name" value="HisKA_3"/>
    <property type="match status" value="1"/>
</dbReference>
<protein>
    <recommendedName>
        <fullName evidence="2">histidine kinase</fullName>
        <ecNumber evidence="2">2.7.13.3</ecNumber>
    </recommendedName>
</protein>
<dbReference type="Proteomes" id="UP001267426">
    <property type="component" value="Unassembled WGS sequence"/>
</dbReference>
<feature type="domain" description="Histidine kinase/HSP90-like ATPase" evidence="11">
    <location>
        <begin position="267"/>
        <end position="364"/>
    </location>
</feature>
<evidence type="ECO:0000256" key="7">
    <source>
        <dbReference type="ARBA" id="ARBA00022840"/>
    </source>
</evidence>
<evidence type="ECO:0000256" key="10">
    <source>
        <dbReference type="SAM" id="SignalP"/>
    </source>
</evidence>
<keyword evidence="5" id="KW-0547">Nucleotide-binding</keyword>
<dbReference type="RefSeq" id="WP_311662445.1">
    <property type="nucleotide sequence ID" value="NZ_JAVRHT010000008.1"/>
</dbReference>
<keyword evidence="6 12" id="KW-0418">Kinase</keyword>
<feature type="signal peptide" evidence="10">
    <location>
        <begin position="1"/>
        <end position="16"/>
    </location>
</feature>
<keyword evidence="7" id="KW-0067">ATP-binding</keyword>
<feature type="chain" id="PRO_5045056657" description="histidine kinase" evidence="10">
    <location>
        <begin position="17"/>
        <end position="381"/>
    </location>
</feature>
<evidence type="ECO:0000256" key="2">
    <source>
        <dbReference type="ARBA" id="ARBA00012438"/>
    </source>
</evidence>
<sequence length="381" mass="39417">MVRRCVLLLAVLPALAAAQGGALPGGADARASGFVEAGGRLTYFEVVRDSVVVLGEGAEGRPRVVLPYAAFVEVLGRSARAGALAPDTLRGPSSLPFALAVDDRAVVRLATAVPVGTLALGVLGFGLIALVGGAVVWERRARRARRLRAEFRRRLAAAREAERAHLARELHDGPVQDLCAVQVALAAEPGGEGARRAVTAVVGEIRALCDELRPQALDAFGLAAALAGLVDRAAEGENREGGADLDVRLRVEPAAGAAADGPALSDERRLALYRIAQEALNNAVQHAAARRVDVALALDGAALRLTVDDDGVGPPQADALDYAADGHYGLLGMHERAVLLRADLAVSRGPLGGTRVALDVPLPAHRLAAPQPAAPPRPDAH</sequence>
<keyword evidence="9" id="KW-0472">Membrane</keyword>
<keyword evidence="13" id="KW-1185">Reference proteome</keyword>
<comment type="caution">
    <text evidence="12">The sequence shown here is derived from an EMBL/GenBank/DDBJ whole genome shotgun (WGS) entry which is preliminary data.</text>
</comment>
<gene>
    <name evidence="12" type="ORF">RM540_05015</name>
</gene>
<keyword evidence="9" id="KW-1133">Transmembrane helix</keyword>
<comment type="catalytic activity">
    <reaction evidence="1">
        <text>ATP + protein L-histidine = ADP + protein N-phospho-L-histidine.</text>
        <dbReference type="EC" id="2.7.13.3"/>
    </reaction>
</comment>
<dbReference type="GO" id="GO:0016301">
    <property type="term" value="F:kinase activity"/>
    <property type="evidence" value="ECO:0007669"/>
    <property type="project" value="UniProtKB-KW"/>
</dbReference>
<name>A0ABU3BP96_9BACT</name>
<dbReference type="PANTHER" id="PTHR24421">
    <property type="entry name" value="NITRATE/NITRITE SENSOR PROTEIN NARX-RELATED"/>
    <property type="match status" value="1"/>
</dbReference>
<dbReference type="SUPFAM" id="SSF55874">
    <property type="entry name" value="ATPase domain of HSP90 chaperone/DNA topoisomerase II/histidine kinase"/>
    <property type="match status" value="1"/>
</dbReference>
<evidence type="ECO:0000313" key="12">
    <source>
        <dbReference type="EMBL" id="MDT0631104.1"/>
    </source>
</evidence>
<evidence type="ECO:0000256" key="6">
    <source>
        <dbReference type="ARBA" id="ARBA00022777"/>
    </source>
</evidence>
<dbReference type="Gene3D" id="1.20.5.1930">
    <property type="match status" value="1"/>
</dbReference>
<evidence type="ECO:0000256" key="5">
    <source>
        <dbReference type="ARBA" id="ARBA00022741"/>
    </source>
</evidence>
<dbReference type="Gene3D" id="3.30.565.10">
    <property type="entry name" value="Histidine kinase-like ATPase, C-terminal domain"/>
    <property type="match status" value="1"/>
</dbReference>
<dbReference type="InterPro" id="IPR036890">
    <property type="entry name" value="HATPase_C_sf"/>
</dbReference>
<feature type="transmembrane region" description="Helical" evidence="9">
    <location>
        <begin position="118"/>
        <end position="137"/>
    </location>
</feature>
<dbReference type="CDD" id="cd16917">
    <property type="entry name" value="HATPase_UhpB-NarQ-NarX-like"/>
    <property type="match status" value="1"/>
</dbReference>
<keyword evidence="3" id="KW-0597">Phosphoprotein</keyword>
<evidence type="ECO:0000313" key="13">
    <source>
        <dbReference type="Proteomes" id="UP001267426"/>
    </source>
</evidence>
<dbReference type="InterPro" id="IPR011712">
    <property type="entry name" value="Sig_transdc_His_kin_sub3_dim/P"/>
</dbReference>
<dbReference type="InterPro" id="IPR003594">
    <property type="entry name" value="HATPase_dom"/>
</dbReference>
<keyword evidence="9" id="KW-0812">Transmembrane</keyword>
<organism evidence="12 13">
    <name type="scientific">Rubrivirga litoralis</name>
    <dbReference type="NCBI Taxonomy" id="3075598"/>
    <lineage>
        <taxon>Bacteria</taxon>
        <taxon>Pseudomonadati</taxon>
        <taxon>Rhodothermota</taxon>
        <taxon>Rhodothermia</taxon>
        <taxon>Rhodothermales</taxon>
        <taxon>Rubricoccaceae</taxon>
        <taxon>Rubrivirga</taxon>
    </lineage>
</organism>
<dbReference type="SMART" id="SM00387">
    <property type="entry name" value="HATPase_c"/>
    <property type="match status" value="1"/>
</dbReference>
<evidence type="ECO:0000256" key="4">
    <source>
        <dbReference type="ARBA" id="ARBA00022679"/>
    </source>
</evidence>
<evidence type="ECO:0000256" key="8">
    <source>
        <dbReference type="ARBA" id="ARBA00023012"/>
    </source>
</evidence>
<evidence type="ECO:0000256" key="1">
    <source>
        <dbReference type="ARBA" id="ARBA00000085"/>
    </source>
</evidence>
<evidence type="ECO:0000256" key="9">
    <source>
        <dbReference type="SAM" id="Phobius"/>
    </source>
</evidence>
<dbReference type="PANTHER" id="PTHR24421:SF10">
    <property type="entry name" value="NITRATE_NITRITE SENSOR PROTEIN NARQ"/>
    <property type="match status" value="1"/>
</dbReference>
<evidence type="ECO:0000256" key="3">
    <source>
        <dbReference type="ARBA" id="ARBA00022553"/>
    </source>
</evidence>
<dbReference type="InterPro" id="IPR050482">
    <property type="entry name" value="Sensor_HK_TwoCompSys"/>
</dbReference>
<dbReference type="EMBL" id="JAVRHT010000008">
    <property type="protein sequence ID" value="MDT0631104.1"/>
    <property type="molecule type" value="Genomic_DNA"/>
</dbReference>